<evidence type="ECO:0000313" key="1">
    <source>
        <dbReference type="EMBL" id="KAF4366462.1"/>
    </source>
</evidence>
<evidence type="ECO:0000313" key="3">
    <source>
        <dbReference type="Proteomes" id="UP000525078"/>
    </source>
</evidence>
<keyword evidence="4" id="KW-1185">Reference proteome</keyword>
<evidence type="ECO:0000313" key="4">
    <source>
        <dbReference type="Proteomes" id="UP000583929"/>
    </source>
</evidence>
<dbReference type="Proteomes" id="UP000525078">
    <property type="component" value="Unassembled WGS sequence"/>
</dbReference>
<dbReference type="EMBL" id="JAATIP010000150">
    <property type="protein sequence ID" value="KAF4366462.1"/>
    <property type="molecule type" value="Genomic_DNA"/>
</dbReference>
<dbReference type="EMBL" id="JAATIQ010000013">
    <property type="protein sequence ID" value="KAF4400910.1"/>
    <property type="molecule type" value="Genomic_DNA"/>
</dbReference>
<evidence type="ECO:0000313" key="2">
    <source>
        <dbReference type="EMBL" id="KAF4400910.1"/>
    </source>
</evidence>
<sequence>MKRTRDSHDQNHISFIMGPYNFLLALWSKKKAPTILYNPLAISGPHRSDHQSKYIMKFQITKQKKTKNNQELYTEREPKWSATTAAIDNSSADHYQISSTIDLATNY</sequence>
<accession>A0A7J6F6Y2</accession>
<reference evidence="3 4" key="1">
    <citation type="journal article" date="2020" name="bioRxiv">
        <title>Sequence and annotation of 42 cannabis genomes reveals extensive copy number variation in cannabinoid synthesis and pathogen resistance genes.</title>
        <authorList>
            <person name="Mckernan K.J."/>
            <person name="Helbert Y."/>
            <person name="Kane L.T."/>
            <person name="Ebling H."/>
            <person name="Zhang L."/>
            <person name="Liu B."/>
            <person name="Eaton Z."/>
            <person name="Mclaughlin S."/>
            <person name="Kingan S."/>
            <person name="Baybayan P."/>
            <person name="Concepcion G."/>
            <person name="Jordan M."/>
            <person name="Riva A."/>
            <person name="Barbazuk W."/>
            <person name="Harkins T."/>
        </authorList>
    </citation>
    <scope>NUCLEOTIDE SEQUENCE [LARGE SCALE GENOMIC DNA]</scope>
    <source>
        <strain evidence="3 4">cv. Jamaican Lion 4</strain>
        <strain evidence="2">Father</strain>
        <strain evidence="1">Mother</strain>
        <tissue evidence="1">Leaf</tissue>
    </source>
</reference>
<comment type="caution">
    <text evidence="1">The sequence shown here is derived from an EMBL/GenBank/DDBJ whole genome shotgun (WGS) entry which is preliminary data.</text>
</comment>
<proteinExistence type="predicted"/>
<gene>
    <name evidence="1" type="ORF">F8388_003700</name>
    <name evidence="2" type="ORF">G4B88_013751</name>
</gene>
<name>A0A7J6F6Y2_CANSA</name>
<protein>
    <submittedName>
        <fullName evidence="1">Uncharacterized protein</fullName>
    </submittedName>
</protein>
<dbReference type="AlphaFoldDB" id="A0A7J6F6Y2"/>
<organism evidence="1 3">
    <name type="scientific">Cannabis sativa</name>
    <name type="common">Hemp</name>
    <name type="synonym">Marijuana</name>
    <dbReference type="NCBI Taxonomy" id="3483"/>
    <lineage>
        <taxon>Eukaryota</taxon>
        <taxon>Viridiplantae</taxon>
        <taxon>Streptophyta</taxon>
        <taxon>Embryophyta</taxon>
        <taxon>Tracheophyta</taxon>
        <taxon>Spermatophyta</taxon>
        <taxon>Magnoliopsida</taxon>
        <taxon>eudicotyledons</taxon>
        <taxon>Gunneridae</taxon>
        <taxon>Pentapetalae</taxon>
        <taxon>rosids</taxon>
        <taxon>fabids</taxon>
        <taxon>Rosales</taxon>
        <taxon>Cannabaceae</taxon>
        <taxon>Cannabis</taxon>
    </lineage>
</organism>
<dbReference type="Proteomes" id="UP000583929">
    <property type="component" value="Unassembled WGS sequence"/>
</dbReference>